<comment type="caution">
    <text evidence="15">The sequence shown here is derived from an EMBL/GenBank/DDBJ whole genome shotgun (WGS) entry which is preliminary data.</text>
</comment>
<feature type="disulfide bond" evidence="10">
    <location>
        <begin position="695"/>
        <end position="722"/>
    </location>
</feature>
<keyword evidence="1 10" id="KW-0768">Sushi</keyword>
<dbReference type="SMART" id="SM00032">
    <property type="entry name" value="CCP"/>
    <property type="match status" value="9"/>
</dbReference>
<dbReference type="PROSITE" id="PS00022">
    <property type="entry name" value="EGF_1"/>
    <property type="match status" value="1"/>
</dbReference>
<keyword evidence="11" id="KW-0472">Membrane</keyword>
<dbReference type="CDD" id="cd00054">
    <property type="entry name" value="EGF_CA"/>
    <property type="match status" value="1"/>
</dbReference>
<feature type="disulfide bond" evidence="9">
    <location>
        <begin position="150"/>
        <end position="159"/>
    </location>
</feature>
<dbReference type="SMART" id="SM00181">
    <property type="entry name" value="EGF"/>
    <property type="match status" value="1"/>
</dbReference>
<feature type="domain" description="C-type lectin" evidence="13">
    <location>
        <begin position="4"/>
        <end position="124"/>
    </location>
</feature>
<dbReference type="InterPro" id="IPR000742">
    <property type="entry name" value="EGF"/>
</dbReference>
<dbReference type="PROSITE" id="PS00615">
    <property type="entry name" value="C_TYPE_LECTIN_1"/>
    <property type="match status" value="1"/>
</dbReference>
<evidence type="ECO:0000256" key="2">
    <source>
        <dbReference type="ARBA" id="ARBA00023157"/>
    </source>
</evidence>
<feature type="domain" description="Sushi" evidence="14">
    <location>
        <begin position="289"/>
        <end position="350"/>
    </location>
</feature>
<evidence type="ECO:0000259" key="12">
    <source>
        <dbReference type="PROSITE" id="PS50026"/>
    </source>
</evidence>
<dbReference type="AlphaFoldDB" id="A0AAV6SDI6"/>
<feature type="disulfide bond" evidence="10">
    <location>
        <begin position="259"/>
        <end position="286"/>
    </location>
</feature>
<feature type="domain" description="Sushi" evidence="14">
    <location>
        <begin position="599"/>
        <end position="661"/>
    </location>
</feature>
<feature type="disulfide bond" evidence="10">
    <location>
        <begin position="632"/>
        <end position="659"/>
    </location>
</feature>
<evidence type="ECO:0000256" key="5">
    <source>
        <dbReference type="ARBA" id="ARBA00041401"/>
    </source>
</evidence>
<dbReference type="GO" id="GO:0030246">
    <property type="term" value="F:carbohydrate binding"/>
    <property type="evidence" value="ECO:0007669"/>
    <property type="project" value="UniProtKB-KW"/>
</dbReference>
<feature type="domain" description="Sushi" evidence="14">
    <location>
        <begin position="225"/>
        <end position="288"/>
    </location>
</feature>
<keyword evidence="16" id="KW-1185">Reference proteome</keyword>
<evidence type="ECO:0000313" key="16">
    <source>
        <dbReference type="Proteomes" id="UP000693946"/>
    </source>
</evidence>
<evidence type="ECO:0000256" key="8">
    <source>
        <dbReference type="ARBA" id="ARBA00045695"/>
    </source>
</evidence>
<dbReference type="InterPro" id="IPR000436">
    <property type="entry name" value="Sushi_SCR_CCP_dom"/>
</dbReference>
<feature type="disulfide bond" evidence="10">
    <location>
        <begin position="445"/>
        <end position="472"/>
    </location>
</feature>
<feature type="disulfide bond" evidence="10">
    <location>
        <begin position="321"/>
        <end position="348"/>
    </location>
</feature>
<feature type="transmembrane region" description="Helical" evidence="11">
    <location>
        <begin position="739"/>
        <end position="758"/>
    </location>
</feature>
<dbReference type="PROSITE" id="PS50026">
    <property type="entry name" value="EGF_3"/>
    <property type="match status" value="1"/>
</dbReference>
<dbReference type="PROSITE" id="PS01186">
    <property type="entry name" value="EGF_2"/>
    <property type="match status" value="1"/>
</dbReference>
<sequence length="783" mass="85518">MSGARAWTYNYSTTPNRRWIQASQWCRQHFMDMVTIQSREETDFINNLLPFNSKYYWIGIHKVDGVWTREGSNEKVPADDQNWAPEEPDNIAGQDCVEMYIKRASDTAMWNNEKCHSKKGTVCYSASCKQDSCSVHADCVETVGNYTCRCHPGFLGPRCEEAISCKPLLDPEHGFHNCFHSYGSHHFNSSCHFRCELGFHLVGASKMLCQTTGLWDHRAPLCQPEQCPVLNHTDSIGGSVNCSHPVAPYSYNSTCEIRCDEGYELSGQGWTRCDHTGQWTASAPACTIKKCNPIFFPVNGNVTCVHTLEPYSFGTQCNFTCQEGYYMSGDNTLTCLASGEWSKPTPTCTAKRCEPRSPPSHGSISCSDPNGSFSFGSQCTSRCDEGFVLNGTASTKCTSLGTWSAGYPQCLAKSCLSLNSPVYGSLKCSDPHGEFSFGSRCTSTCGDGFLLNGNASTECTSLGTWSSDIPLCMAKRCPSLSPPPHGSCLCSGPHGEFSFGSQCTSNCEEGFVLNGTAVTECTYLGTWNRDFPRCLAKKCPALVSPSHGSLLCVNPHGEFSFGSQCTSTCVDGFLLSGSANTECTSRGSWSRETANCQAGPCPLLAKAPQHGRMNCSHPYSPFSYESHCDFECNEGFWLKGTPTITCNNSGHWSHAPPTCQPVQCEAIHGLSLSLSVNCTHPLGNFSFGSQCIFTCDDGFSMNGSEVLLCSSAGFWNDSLPDCTENMLLASPMVMSSEFMAAYTVIPLILIGLAVFLLMRFKKQGTAIMPEALLEERENPAFEF</sequence>
<feature type="domain" description="Sushi" evidence="14">
    <location>
        <begin position="163"/>
        <end position="224"/>
    </location>
</feature>
<comment type="caution">
    <text evidence="9">Lacks conserved residue(s) required for the propagation of feature annotation.</text>
</comment>
<evidence type="ECO:0000256" key="10">
    <source>
        <dbReference type="PROSITE-ProRule" id="PRU00302"/>
    </source>
</evidence>
<dbReference type="PANTHER" id="PTHR19325">
    <property type="entry name" value="COMPLEMENT COMPONENT-RELATED SUSHI DOMAIN-CONTAINING"/>
    <property type="match status" value="1"/>
</dbReference>
<dbReference type="PROSITE" id="PS50923">
    <property type="entry name" value="SUSHI"/>
    <property type="match status" value="9"/>
</dbReference>
<comment type="function">
    <text evidence="8">Cell-surface glycoprotein having a role in immunoadhesion. Mediates in the adhesion of blood neutrophils in cytokine-activated endothelium through interaction with SELPLG/PSGL1. May have a role in capillary morphogenesis.</text>
</comment>
<feature type="domain" description="Sushi" evidence="14">
    <location>
        <begin position="351"/>
        <end position="412"/>
    </location>
</feature>
<dbReference type="InterPro" id="IPR001304">
    <property type="entry name" value="C-type_lectin-like"/>
</dbReference>
<evidence type="ECO:0000313" key="15">
    <source>
        <dbReference type="EMBL" id="KAG7515105.1"/>
    </source>
</evidence>
<comment type="subunit">
    <text evidence="3">Interacts with SELPLG/PSGL1 and PODXL2 through the sialyl Lewis X epitope. SELPLG sulfation appears not to be required for this interaction.</text>
</comment>
<keyword evidence="2 9" id="KW-1015">Disulfide bond</keyword>
<evidence type="ECO:0000256" key="3">
    <source>
        <dbReference type="ARBA" id="ARBA00038738"/>
    </source>
</evidence>
<feature type="disulfide bond" evidence="10">
    <location>
        <begin position="383"/>
        <end position="410"/>
    </location>
</feature>
<feature type="disulfide bond" evidence="10">
    <location>
        <begin position="507"/>
        <end position="534"/>
    </location>
</feature>
<dbReference type="PROSITE" id="PS50041">
    <property type="entry name" value="C_TYPE_LECTIN_2"/>
    <property type="match status" value="1"/>
</dbReference>
<evidence type="ECO:0000256" key="7">
    <source>
        <dbReference type="ARBA" id="ARBA00043124"/>
    </source>
</evidence>
<evidence type="ECO:0000256" key="4">
    <source>
        <dbReference type="ARBA" id="ARBA00040812"/>
    </source>
</evidence>
<dbReference type="InterPro" id="IPR050350">
    <property type="entry name" value="Compl-Cell_Adhes-Reg"/>
</dbReference>
<keyword evidence="15" id="KW-0430">Lectin</keyword>
<keyword evidence="9" id="KW-0245">EGF-like domain</keyword>
<dbReference type="EMBL" id="JAGKHQ010000006">
    <property type="protein sequence ID" value="KAG7515105.1"/>
    <property type="molecule type" value="Genomic_DNA"/>
</dbReference>
<feature type="domain" description="Sushi" evidence="14">
    <location>
        <begin position="662"/>
        <end position="724"/>
    </location>
</feature>
<reference evidence="15 16" key="1">
    <citation type="journal article" date="2021" name="Sci. Rep.">
        <title>Chromosome anchoring in Senegalese sole (Solea senegalensis) reveals sex-associated markers and genome rearrangements in flatfish.</title>
        <authorList>
            <person name="Guerrero-Cozar I."/>
            <person name="Gomez-Garrido J."/>
            <person name="Berbel C."/>
            <person name="Martinez-Blanch J.F."/>
            <person name="Alioto T."/>
            <person name="Claros M.G."/>
            <person name="Gagnaire P.A."/>
            <person name="Manchado M."/>
        </authorList>
    </citation>
    <scope>NUCLEOTIDE SEQUENCE [LARGE SCALE GENOMIC DNA]</scope>
    <source>
        <strain evidence="15">Sse05_10M</strain>
    </source>
</reference>
<gene>
    <name evidence="15" type="ORF">JOB18_050104</name>
</gene>
<organism evidence="15 16">
    <name type="scientific">Solea senegalensis</name>
    <name type="common">Senegalese sole</name>
    <dbReference type="NCBI Taxonomy" id="28829"/>
    <lineage>
        <taxon>Eukaryota</taxon>
        <taxon>Metazoa</taxon>
        <taxon>Chordata</taxon>
        <taxon>Craniata</taxon>
        <taxon>Vertebrata</taxon>
        <taxon>Euteleostomi</taxon>
        <taxon>Actinopterygii</taxon>
        <taxon>Neopterygii</taxon>
        <taxon>Teleostei</taxon>
        <taxon>Neoteleostei</taxon>
        <taxon>Acanthomorphata</taxon>
        <taxon>Carangaria</taxon>
        <taxon>Pleuronectiformes</taxon>
        <taxon>Pleuronectoidei</taxon>
        <taxon>Soleidae</taxon>
        <taxon>Solea</taxon>
    </lineage>
</organism>
<feature type="domain" description="Sushi" evidence="14">
    <location>
        <begin position="475"/>
        <end position="536"/>
    </location>
</feature>
<dbReference type="Pfam" id="PF00084">
    <property type="entry name" value="Sushi"/>
    <property type="match status" value="9"/>
</dbReference>
<feature type="disulfide bond" evidence="10">
    <location>
        <begin position="195"/>
        <end position="222"/>
    </location>
</feature>
<keyword evidence="11" id="KW-0812">Transmembrane</keyword>
<evidence type="ECO:0000256" key="6">
    <source>
        <dbReference type="ARBA" id="ARBA00042113"/>
    </source>
</evidence>
<accession>A0AAV6SDI6</accession>
<evidence type="ECO:0000256" key="11">
    <source>
        <dbReference type="SAM" id="Phobius"/>
    </source>
</evidence>
<proteinExistence type="predicted"/>
<keyword evidence="11" id="KW-1133">Transmembrane helix</keyword>
<evidence type="ECO:0000259" key="13">
    <source>
        <dbReference type="PROSITE" id="PS50041"/>
    </source>
</evidence>
<dbReference type="Pfam" id="PF00059">
    <property type="entry name" value="Lectin_C"/>
    <property type="match status" value="1"/>
</dbReference>
<dbReference type="FunFam" id="2.10.25.10:FF:000176">
    <property type="entry name" value="Selectin P"/>
    <property type="match status" value="1"/>
</dbReference>
<protein>
    <recommendedName>
        <fullName evidence="4">E-selectin</fullName>
    </recommendedName>
    <alternativeName>
        <fullName evidence="5">CD62 antigen-like family member E</fullName>
    </alternativeName>
    <alternativeName>
        <fullName evidence="6">Endothelial leukocyte adhesion molecule 1</fullName>
    </alternativeName>
    <alternativeName>
        <fullName evidence="7">Leukocyte-endothelial cell adhesion molecule 2</fullName>
    </alternativeName>
</protein>
<evidence type="ECO:0000259" key="14">
    <source>
        <dbReference type="PROSITE" id="PS50923"/>
    </source>
</evidence>
<dbReference type="InterPro" id="IPR018378">
    <property type="entry name" value="C-type_lectin_CS"/>
</dbReference>
<evidence type="ECO:0000256" key="1">
    <source>
        <dbReference type="ARBA" id="ARBA00022659"/>
    </source>
</evidence>
<evidence type="ECO:0000256" key="9">
    <source>
        <dbReference type="PROSITE-ProRule" id="PRU00076"/>
    </source>
</evidence>
<feature type="disulfide bond" evidence="10">
    <location>
        <begin position="569"/>
        <end position="596"/>
    </location>
</feature>
<feature type="domain" description="EGF-like" evidence="12">
    <location>
        <begin position="124"/>
        <end position="160"/>
    </location>
</feature>
<name>A0AAV6SDI6_SOLSE</name>
<dbReference type="FunFam" id="2.10.70.10:FF:000001">
    <property type="entry name" value="Selectin P"/>
    <property type="match status" value="8"/>
</dbReference>
<feature type="domain" description="Sushi" evidence="14">
    <location>
        <begin position="537"/>
        <end position="598"/>
    </location>
</feature>
<dbReference type="PANTHER" id="PTHR19325:SF493">
    <property type="entry name" value="E-SELECTIN"/>
    <property type="match status" value="1"/>
</dbReference>
<dbReference type="SMART" id="SM00034">
    <property type="entry name" value="CLECT"/>
    <property type="match status" value="1"/>
</dbReference>
<dbReference type="Proteomes" id="UP000693946">
    <property type="component" value="Linkage Group LG14"/>
</dbReference>
<feature type="domain" description="Sushi" evidence="14">
    <location>
        <begin position="413"/>
        <end position="474"/>
    </location>
</feature>
<dbReference type="CDD" id="cd00033">
    <property type="entry name" value="CCP"/>
    <property type="match status" value="9"/>
</dbReference>